<keyword evidence="2" id="KW-1185">Reference proteome</keyword>
<dbReference type="Proteomes" id="UP000886848">
    <property type="component" value="Chromosome"/>
</dbReference>
<protein>
    <recommendedName>
        <fullName evidence="3">Lipoprotein</fullName>
    </recommendedName>
</protein>
<dbReference type="PROSITE" id="PS51257">
    <property type="entry name" value="PROKAR_LIPOPROTEIN"/>
    <property type="match status" value="1"/>
</dbReference>
<sequence length="46" mass="5036">MSRRLSMLVAALLIVSLSGCVIVPEHRHCCWRYYGATDAPTSTVNG</sequence>
<name>A0ABX8NUU7_9PSED</name>
<organism evidence="1 2">
    <name type="scientific">Pseudomonas asgharzadehiana</name>
    <dbReference type="NCBI Taxonomy" id="2842349"/>
    <lineage>
        <taxon>Bacteria</taxon>
        <taxon>Pseudomonadati</taxon>
        <taxon>Pseudomonadota</taxon>
        <taxon>Gammaproteobacteria</taxon>
        <taxon>Pseudomonadales</taxon>
        <taxon>Pseudomonadaceae</taxon>
        <taxon>Pseudomonas</taxon>
    </lineage>
</organism>
<gene>
    <name evidence="1" type="ORF">KSS96_16600</name>
</gene>
<evidence type="ECO:0008006" key="3">
    <source>
        <dbReference type="Google" id="ProtNLM"/>
    </source>
</evidence>
<accession>A0ABX8NUU7</accession>
<dbReference type="EMBL" id="CP077079">
    <property type="protein sequence ID" value="QXH65244.1"/>
    <property type="molecule type" value="Genomic_DNA"/>
</dbReference>
<evidence type="ECO:0000313" key="1">
    <source>
        <dbReference type="EMBL" id="QXH65244.1"/>
    </source>
</evidence>
<reference evidence="1" key="1">
    <citation type="journal article" date="2021" name="Microorganisms">
        <title>The Ever-Expanding Pseudomonas Genus: Description of 43 New Species and Partition of the Pseudomonas putida Group.</title>
        <authorList>
            <person name="Girard L."/>
            <person name="Lood C."/>
            <person name="Hofte M."/>
            <person name="Vandamme P."/>
            <person name="Rokni-Zadeh H."/>
            <person name="van Noort V."/>
            <person name="Lavigne R."/>
            <person name="De Mot R."/>
        </authorList>
    </citation>
    <scope>NUCLEOTIDE SEQUENCE</scope>
    <source>
        <strain evidence="1">SWRI132</strain>
    </source>
</reference>
<dbReference type="RefSeq" id="WP_017530580.1">
    <property type="nucleotide sequence ID" value="NZ_CP077079.1"/>
</dbReference>
<evidence type="ECO:0000313" key="2">
    <source>
        <dbReference type="Proteomes" id="UP000886848"/>
    </source>
</evidence>
<proteinExistence type="predicted"/>